<proteinExistence type="predicted"/>
<protein>
    <submittedName>
        <fullName evidence="2">Uncharacterized protein</fullName>
    </submittedName>
</protein>
<sequence length="211" mass="22709">MAVPWVPDGAVVSVLLIFVASTGAQSQNCESCPVSPNQATMEGGNITCTFASSLCFYQQGCVSAGAPEWIQQAGWLEASGTGDDYTSYSTLLSPRIHVQRASCLRFYYAQTLPSKLSAISNGSCIFNARDAQQQEMALGEADIIPGNVTIEFRAQNLAKGETWVRLKNVSLQMGTCAKTDPVMGPGGSQREEQQLIRVVCLVVLAMWLSLM</sequence>
<comment type="caution">
    <text evidence="2">The sequence shown here is derived from an EMBL/GenBank/DDBJ whole genome shotgun (WGS) entry which is preliminary data.</text>
</comment>
<organism evidence="2 3">
    <name type="scientific">Littorina saxatilis</name>
    <dbReference type="NCBI Taxonomy" id="31220"/>
    <lineage>
        <taxon>Eukaryota</taxon>
        <taxon>Metazoa</taxon>
        <taxon>Spiralia</taxon>
        <taxon>Lophotrochozoa</taxon>
        <taxon>Mollusca</taxon>
        <taxon>Gastropoda</taxon>
        <taxon>Caenogastropoda</taxon>
        <taxon>Littorinimorpha</taxon>
        <taxon>Littorinoidea</taxon>
        <taxon>Littorinidae</taxon>
        <taxon>Littorina</taxon>
    </lineage>
</organism>
<accession>A0AAN9B807</accession>
<evidence type="ECO:0000256" key="1">
    <source>
        <dbReference type="SAM" id="SignalP"/>
    </source>
</evidence>
<reference evidence="2 3" key="1">
    <citation type="submission" date="2024-02" db="EMBL/GenBank/DDBJ databases">
        <title>Chromosome-scale genome assembly of the rough periwinkle Littorina saxatilis.</title>
        <authorList>
            <person name="De Jode A."/>
            <person name="Faria R."/>
            <person name="Formenti G."/>
            <person name="Sims Y."/>
            <person name="Smith T.P."/>
            <person name="Tracey A."/>
            <person name="Wood J.M.D."/>
            <person name="Zagrodzka Z.B."/>
            <person name="Johannesson K."/>
            <person name="Butlin R.K."/>
            <person name="Leder E.H."/>
        </authorList>
    </citation>
    <scope>NUCLEOTIDE SEQUENCE [LARGE SCALE GENOMIC DNA]</scope>
    <source>
        <strain evidence="2">Snail1</strain>
        <tissue evidence="2">Muscle</tissue>
    </source>
</reference>
<keyword evidence="3" id="KW-1185">Reference proteome</keyword>
<keyword evidence="1" id="KW-0732">Signal</keyword>
<feature type="signal peptide" evidence="1">
    <location>
        <begin position="1"/>
        <end position="24"/>
    </location>
</feature>
<gene>
    <name evidence="2" type="ORF">V1264_003188</name>
</gene>
<evidence type="ECO:0000313" key="2">
    <source>
        <dbReference type="EMBL" id="KAK7098980.1"/>
    </source>
</evidence>
<evidence type="ECO:0000313" key="3">
    <source>
        <dbReference type="Proteomes" id="UP001374579"/>
    </source>
</evidence>
<dbReference type="Proteomes" id="UP001374579">
    <property type="component" value="Unassembled WGS sequence"/>
</dbReference>
<name>A0AAN9B807_9CAEN</name>
<dbReference type="EMBL" id="JBAMIC010000012">
    <property type="protein sequence ID" value="KAK7098980.1"/>
    <property type="molecule type" value="Genomic_DNA"/>
</dbReference>
<dbReference type="AlphaFoldDB" id="A0AAN9B807"/>
<feature type="chain" id="PRO_5042989103" evidence="1">
    <location>
        <begin position="25"/>
        <end position="211"/>
    </location>
</feature>